<name>A0AAD7A988_9AGAR</name>
<dbReference type="InterPro" id="IPR002347">
    <property type="entry name" value="SDR_fam"/>
</dbReference>
<reference evidence="2" key="1">
    <citation type="submission" date="2023-03" db="EMBL/GenBank/DDBJ databases">
        <title>Massive genome expansion in bonnet fungi (Mycena s.s.) driven by repeated elements and novel gene families across ecological guilds.</title>
        <authorList>
            <consortium name="Lawrence Berkeley National Laboratory"/>
            <person name="Harder C.B."/>
            <person name="Miyauchi S."/>
            <person name="Viragh M."/>
            <person name="Kuo A."/>
            <person name="Thoen E."/>
            <person name="Andreopoulos B."/>
            <person name="Lu D."/>
            <person name="Skrede I."/>
            <person name="Drula E."/>
            <person name="Henrissat B."/>
            <person name="Morin E."/>
            <person name="Kohler A."/>
            <person name="Barry K."/>
            <person name="LaButti K."/>
            <person name="Morin E."/>
            <person name="Salamov A."/>
            <person name="Lipzen A."/>
            <person name="Mereny Z."/>
            <person name="Hegedus B."/>
            <person name="Baldrian P."/>
            <person name="Stursova M."/>
            <person name="Weitz H."/>
            <person name="Taylor A."/>
            <person name="Grigoriev I.V."/>
            <person name="Nagy L.G."/>
            <person name="Martin F."/>
            <person name="Kauserud H."/>
        </authorList>
    </citation>
    <scope>NUCLEOTIDE SEQUENCE</scope>
    <source>
        <strain evidence="2">CBHHK002</strain>
    </source>
</reference>
<evidence type="ECO:0008006" key="4">
    <source>
        <dbReference type="Google" id="ProtNLM"/>
    </source>
</evidence>
<comment type="caution">
    <text evidence="2">The sequence shown here is derived from an EMBL/GenBank/DDBJ whole genome shotgun (WGS) entry which is preliminary data.</text>
</comment>
<dbReference type="Gene3D" id="3.40.50.720">
    <property type="entry name" value="NAD(P)-binding Rossmann-like Domain"/>
    <property type="match status" value="1"/>
</dbReference>
<dbReference type="Pfam" id="PF00106">
    <property type="entry name" value="adh_short"/>
    <property type="match status" value="1"/>
</dbReference>
<organism evidence="2 3">
    <name type="scientific">Mycena albidolilacea</name>
    <dbReference type="NCBI Taxonomy" id="1033008"/>
    <lineage>
        <taxon>Eukaryota</taxon>
        <taxon>Fungi</taxon>
        <taxon>Dikarya</taxon>
        <taxon>Basidiomycota</taxon>
        <taxon>Agaricomycotina</taxon>
        <taxon>Agaricomycetes</taxon>
        <taxon>Agaricomycetidae</taxon>
        <taxon>Agaricales</taxon>
        <taxon>Marasmiineae</taxon>
        <taxon>Mycenaceae</taxon>
        <taxon>Mycena</taxon>
    </lineage>
</organism>
<dbReference type="EMBL" id="JARIHO010000012">
    <property type="protein sequence ID" value="KAJ7351999.1"/>
    <property type="molecule type" value="Genomic_DNA"/>
</dbReference>
<gene>
    <name evidence="2" type="ORF">DFH08DRAFT_77628</name>
</gene>
<dbReference type="AlphaFoldDB" id="A0AAD7A988"/>
<evidence type="ECO:0000313" key="3">
    <source>
        <dbReference type="Proteomes" id="UP001218218"/>
    </source>
</evidence>
<evidence type="ECO:0000256" key="1">
    <source>
        <dbReference type="ARBA" id="ARBA00023002"/>
    </source>
</evidence>
<keyword evidence="3" id="KW-1185">Reference proteome</keyword>
<keyword evidence="1" id="KW-0560">Oxidoreductase</keyword>
<dbReference type="Proteomes" id="UP001218218">
    <property type="component" value="Unassembled WGS sequence"/>
</dbReference>
<accession>A0AAD7A988</accession>
<dbReference type="InterPro" id="IPR036291">
    <property type="entry name" value="NAD(P)-bd_dom_sf"/>
</dbReference>
<evidence type="ECO:0000313" key="2">
    <source>
        <dbReference type="EMBL" id="KAJ7351999.1"/>
    </source>
</evidence>
<dbReference type="SUPFAM" id="SSF51735">
    <property type="entry name" value="NAD(P)-binding Rossmann-fold domains"/>
    <property type="match status" value="1"/>
</dbReference>
<sequence>MPPLAIVEASNAAFCPSYIPVAVIVGGTSGVGQAMAEALAHQLSGRAHIVIVGRNATTAKEILAGFPKPTELDEWAHEFVSCDASSMASVRTVCASLNARLRRINFLVITAGGPAANSMVESCLTAEGLDAHLAMRYFMRYLFTKELLPLLVCAKEMGQHAHVMTVLGAGFGFKIRTTDLGLHETRSRSIKLLQGVVPSIAAVTGGITGVAYNDGLVAHFAVQHPTLSFTHISPGQVLTAGGSDIYLGWLFVPLAWLLGRFKRAIALTQDERAKYMMYALLDVECGLFIRGDHGDVVSAHIFNPDHKAQFDPMSPTAHKSVSYPHFLITENV</sequence>
<feature type="non-terminal residue" evidence="2">
    <location>
        <position position="332"/>
    </location>
</feature>
<protein>
    <recommendedName>
        <fullName evidence="4">NAD(P)-binding protein</fullName>
    </recommendedName>
</protein>
<proteinExistence type="predicted"/>
<dbReference type="PANTHER" id="PTHR47534">
    <property type="entry name" value="YALI0E05731P"/>
    <property type="match status" value="1"/>
</dbReference>
<dbReference type="GO" id="GO:0016491">
    <property type="term" value="F:oxidoreductase activity"/>
    <property type="evidence" value="ECO:0007669"/>
    <property type="project" value="UniProtKB-KW"/>
</dbReference>
<dbReference type="InterPro" id="IPR052228">
    <property type="entry name" value="Sec_Metab_Biosynth_Oxidored"/>
</dbReference>
<dbReference type="PANTHER" id="PTHR47534:SF3">
    <property type="entry name" value="ALCOHOL DEHYDROGENASE-LIKE C-TERMINAL DOMAIN-CONTAINING PROTEIN"/>
    <property type="match status" value="1"/>
</dbReference>